<evidence type="ECO:0000256" key="10">
    <source>
        <dbReference type="ARBA" id="ARBA00023015"/>
    </source>
</evidence>
<evidence type="ECO:0000256" key="12">
    <source>
        <dbReference type="ARBA" id="ARBA00023242"/>
    </source>
</evidence>
<dbReference type="Proteomes" id="UP001230268">
    <property type="component" value="Unassembled WGS sequence"/>
</dbReference>
<evidence type="ECO:0000256" key="9">
    <source>
        <dbReference type="ARBA" id="ARBA00022853"/>
    </source>
</evidence>
<dbReference type="EC" id="3.5.1.98" evidence="4"/>
<accession>A0AAD8PF60</accession>
<feature type="domain" description="Histone deacetylase" evidence="13">
    <location>
        <begin position="30"/>
        <end position="472"/>
    </location>
</feature>
<keyword evidence="8" id="KW-0378">Hydrolase</keyword>
<evidence type="ECO:0000256" key="6">
    <source>
        <dbReference type="ARBA" id="ARBA00022679"/>
    </source>
</evidence>
<dbReference type="InterPro" id="IPR000286">
    <property type="entry name" value="HDACs"/>
</dbReference>
<name>A0AAD8PF60_BABGI</name>
<dbReference type="PANTHER" id="PTHR10625">
    <property type="entry name" value="HISTONE DEACETYLASE HDAC1-RELATED"/>
    <property type="match status" value="1"/>
</dbReference>
<dbReference type="InterPro" id="IPR005522">
    <property type="entry name" value="IPK"/>
</dbReference>
<organism evidence="14 15">
    <name type="scientific">Babesia gibsoni</name>
    <dbReference type="NCBI Taxonomy" id="33632"/>
    <lineage>
        <taxon>Eukaryota</taxon>
        <taxon>Sar</taxon>
        <taxon>Alveolata</taxon>
        <taxon>Apicomplexa</taxon>
        <taxon>Aconoidasida</taxon>
        <taxon>Piroplasmida</taxon>
        <taxon>Babesiidae</taxon>
        <taxon>Babesia</taxon>
    </lineage>
</organism>
<dbReference type="EMBL" id="JAVEPI010000001">
    <property type="protein sequence ID" value="KAK1444285.1"/>
    <property type="molecule type" value="Genomic_DNA"/>
</dbReference>
<dbReference type="Pfam" id="PF03770">
    <property type="entry name" value="IPK"/>
    <property type="match status" value="1"/>
</dbReference>
<dbReference type="Gene3D" id="3.40.800.20">
    <property type="entry name" value="Histone deacetylase domain"/>
    <property type="match status" value="2"/>
</dbReference>
<keyword evidence="7" id="KW-0418">Kinase</keyword>
<protein>
    <recommendedName>
        <fullName evidence="4">histone deacetylase</fullName>
        <ecNumber evidence="4">3.5.1.98</ecNumber>
    </recommendedName>
</protein>
<keyword evidence="11" id="KW-0804">Transcription</keyword>
<dbReference type="PANTHER" id="PTHR10625:SF5">
    <property type="entry name" value="HISTONE DEACETYLASE"/>
    <property type="match status" value="1"/>
</dbReference>
<keyword evidence="6" id="KW-0808">Transferase</keyword>
<keyword evidence="9" id="KW-0156">Chromatin regulator</keyword>
<reference evidence="14" key="1">
    <citation type="submission" date="2023-08" db="EMBL/GenBank/DDBJ databases">
        <title>Draft sequence of the Babesia gibsoni genome.</title>
        <authorList>
            <person name="Yamagishi J.Y."/>
            <person name="Xuan X.X."/>
        </authorList>
    </citation>
    <scope>NUCLEOTIDE SEQUENCE</scope>
    <source>
        <strain evidence="14">Azabu</strain>
    </source>
</reference>
<proteinExistence type="inferred from homology"/>
<dbReference type="SUPFAM" id="SSF56104">
    <property type="entry name" value="SAICAR synthase-like"/>
    <property type="match status" value="1"/>
</dbReference>
<sequence>MEELPELIAICYDEEHMCTKLHSDTSGKRHPEEPKRLEAILDRIRSSTISLDGYGEFHLMDFTRHYDCTPVEDNILYYCHSQRHVQKLMRCCKDIAKLNDEYTPRSTDTNNEPLFVCRYPFDQDTYLTSMSETVARLAVGGIVMLTNILMGIDLEDSAELPAESPSIPAKLRGLDDLLENSDSEADSFEFEAGDNVSNILYKTLDSTRLDGTNNNDSYLPLMRAFGSADVSRVLETQEKSLVRRILSMDNLITNMHLLSLKGRIEFPTTSVRKGFALVRPPGHHATRDKALGFCLYNNVAIAAVHLQRTFGLQRIAIVDIDVHHGNGTQDIFYNDEGVCFISIHRFGTDNNPFYPYSGNTDEVGGAEAEGYNVNIPLSAGYTTHDFVYASKMVVLPKLETFKPEFILVSCGFDAAKNDFLGGCEVTPEGYAWLVLELCKVAERYSNGRLLLALEGGYNPKVNADCTEKILKTIINYEVDRSFTIPIKYDSSKVKKSTIKICSYFKGFIKNSIIPPRIVPEDKAIYDEYNKRTPLRWKSYTDNLEENSFVLAGGHLNQFIVSSDLPREEICKLCSPKEIKFYRWLYSINGKDIDIIDKPYSLMTLPFSGVGEKTCITAVRLVSDPSIAPKVKKRENEPDCLSPLPEVEGNLDEVKKLIDFILGCTGVYTGEVFSGWDLEHSHKTGIRLRNALYNMNEPCIMDLKMGTRLYGDDLVDPVVIEQKELKASMRSSKSHGFHLSGMLRWVRRKCKAAYLEENVARMLKTDDDMVSAFALYFNRIPYKEVAFQVIDKLIEKLTRLQSLFENQKQLAFYGTNLLFVFDAYTKSHEETVNSADVHIIDLSHVSYNTGCTDAGYLLGLRTLIILLKETKKAIKDKKKYSVF</sequence>
<comment type="caution">
    <text evidence="14">The sequence shown here is derived from an EMBL/GenBank/DDBJ whole genome shotgun (WGS) entry which is preliminary data.</text>
</comment>
<dbReference type="Gene3D" id="3.30.470.160">
    <property type="entry name" value="Inositol polyphosphate kinase"/>
    <property type="match status" value="1"/>
</dbReference>
<dbReference type="SUPFAM" id="SSF52768">
    <property type="entry name" value="Arginase/deacetylase"/>
    <property type="match status" value="1"/>
</dbReference>
<evidence type="ECO:0000256" key="11">
    <source>
        <dbReference type="ARBA" id="ARBA00023163"/>
    </source>
</evidence>
<evidence type="ECO:0000313" key="15">
    <source>
        <dbReference type="Proteomes" id="UP001230268"/>
    </source>
</evidence>
<evidence type="ECO:0000256" key="1">
    <source>
        <dbReference type="ARBA" id="ARBA00004123"/>
    </source>
</evidence>
<keyword evidence="5" id="KW-0678">Repressor</keyword>
<evidence type="ECO:0000313" key="14">
    <source>
        <dbReference type="EMBL" id="KAK1444285.1"/>
    </source>
</evidence>
<evidence type="ECO:0000256" key="8">
    <source>
        <dbReference type="ARBA" id="ARBA00022801"/>
    </source>
</evidence>
<evidence type="ECO:0000256" key="3">
    <source>
        <dbReference type="ARBA" id="ARBA00007738"/>
    </source>
</evidence>
<dbReference type="PRINTS" id="PR01270">
    <property type="entry name" value="HDASUPER"/>
</dbReference>
<evidence type="ECO:0000256" key="5">
    <source>
        <dbReference type="ARBA" id="ARBA00022491"/>
    </source>
</evidence>
<dbReference type="GO" id="GO:0016301">
    <property type="term" value="F:kinase activity"/>
    <property type="evidence" value="ECO:0007669"/>
    <property type="project" value="UniProtKB-KW"/>
</dbReference>
<dbReference type="InterPro" id="IPR023696">
    <property type="entry name" value="Ureohydrolase_dom_sf"/>
</dbReference>
<keyword evidence="15" id="KW-1185">Reference proteome</keyword>
<comment type="similarity">
    <text evidence="2">Belongs to the inositol phosphokinase (IPK) family.</text>
</comment>
<comment type="subcellular location">
    <subcellularLocation>
        <location evidence="1">Nucleus</location>
    </subcellularLocation>
</comment>
<dbReference type="GO" id="GO:0032958">
    <property type="term" value="P:inositol phosphate biosynthetic process"/>
    <property type="evidence" value="ECO:0007669"/>
    <property type="project" value="InterPro"/>
</dbReference>
<dbReference type="CDD" id="cd09992">
    <property type="entry name" value="HDAC_classII"/>
    <property type="match status" value="1"/>
</dbReference>
<dbReference type="Pfam" id="PF00850">
    <property type="entry name" value="Hist_deacetyl"/>
    <property type="match status" value="1"/>
</dbReference>
<keyword evidence="10" id="KW-0805">Transcription regulation</keyword>
<keyword evidence="12" id="KW-0539">Nucleus</keyword>
<dbReference type="InterPro" id="IPR023801">
    <property type="entry name" value="His_deacetylse_dom"/>
</dbReference>
<evidence type="ECO:0000256" key="7">
    <source>
        <dbReference type="ARBA" id="ARBA00022777"/>
    </source>
</evidence>
<dbReference type="AlphaFoldDB" id="A0AAD8PF60"/>
<gene>
    <name evidence="14" type="ORF">BgAZ_101910</name>
</gene>
<dbReference type="InterPro" id="IPR038286">
    <property type="entry name" value="IPK_sf"/>
</dbReference>
<dbReference type="GO" id="GO:0040029">
    <property type="term" value="P:epigenetic regulation of gene expression"/>
    <property type="evidence" value="ECO:0007669"/>
    <property type="project" value="TreeGrafter"/>
</dbReference>
<dbReference type="GO" id="GO:0004407">
    <property type="term" value="F:histone deacetylase activity"/>
    <property type="evidence" value="ECO:0007669"/>
    <property type="project" value="TreeGrafter"/>
</dbReference>
<evidence type="ECO:0000256" key="4">
    <source>
        <dbReference type="ARBA" id="ARBA00012111"/>
    </source>
</evidence>
<comment type="similarity">
    <text evidence="3">Belongs to the histone deacetylase family. HD type 2 subfamily.</text>
</comment>
<dbReference type="InterPro" id="IPR037138">
    <property type="entry name" value="His_deacetylse_dom_sf"/>
</dbReference>
<evidence type="ECO:0000259" key="13">
    <source>
        <dbReference type="Pfam" id="PF00850"/>
    </source>
</evidence>
<evidence type="ECO:0000256" key="2">
    <source>
        <dbReference type="ARBA" id="ARBA00007374"/>
    </source>
</evidence>